<reference evidence="2 3" key="1">
    <citation type="submission" date="2018-10" db="EMBL/GenBank/DDBJ databases">
        <title>A high-quality apple genome assembly.</title>
        <authorList>
            <person name="Hu J."/>
        </authorList>
    </citation>
    <scope>NUCLEOTIDE SEQUENCE [LARGE SCALE GENOMIC DNA]</scope>
    <source>
        <strain evidence="3">cv. HFTH1</strain>
        <tissue evidence="2">Young leaf</tissue>
    </source>
</reference>
<protein>
    <submittedName>
        <fullName evidence="2">Uncharacterized protein</fullName>
    </submittedName>
</protein>
<name>A0A498K0Z1_MALDO</name>
<keyword evidence="1" id="KW-0812">Transmembrane</keyword>
<proteinExistence type="predicted"/>
<dbReference type="EMBL" id="RDQH01000330">
    <property type="protein sequence ID" value="RXI01271.1"/>
    <property type="molecule type" value="Genomic_DNA"/>
</dbReference>
<dbReference type="Proteomes" id="UP000290289">
    <property type="component" value="Chromosome 4"/>
</dbReference>
<organism evidence="2 3">
    <name type="scientific">Malus domestica</name>
    <name type="common">Apple</name>
    <name type="synonym">Pyrus malus</name>
    <dbReference type="NCBI Taxonomy" id="3750"/>
    <lineage>
        <taxon>Eukaryota</taxon>
        <taxon>Viridiplantae</taxon>
        <taxon>Streptophyta</taxon>
        <taxon>Embryophyta</taxon>
        <taxon>Tracheophyta</taxon>
        <taxon>Spermatophyta</taxon>
        <taxon>Magnoliopsida</taxon>
        <taxon>eudicotyledons</taxon>
        <taxon>Gunneridae</taxon>
        <taxon>Pentapetalae</taxon>
        <taxon>rosids</taxon>
        <taxon>fabids</taxon>
        <taxon>Rosales</taxon>
        <taxon>Rosaceae</taxon>
        <taxon>Amygdaloideae</taxon>
        <taxon>Maleae</taxon>
        <taxon>Malus</taxon>
    </lineage>
</organism>
<keyword evidence="1" id="KW-1133">Transmembrane helix</keyword>
<feature type="transmembrane region" description="Helical" evidence="1">
    <location>
        <begin position="65"/>
        <end position="86"/>
    </location>
</feature>
<gene>
    <name evidence="2" type="ORF">DVH24_001505</name>
</gene>
<comment type="caution">
    <text evidence="2">The sequence shown here is derived from an EMBL/GenBank/DDBJ whole genome shotgun (WGS) entry which is preliminary data.</text>
</comment>
<keyword evidence="3" id="KW-1185">Reference proteome</keyword>
<accession>A0A498K0Z1</accession>
<evidence type="ECO:0000313" key="2">
    <source>
        <dbReference type="EMBL" id="RXI01271.1"/>
    </source>
</evidence>
<dbReference type="AlphaFoldDB" id="A0A498K0Z1"/>
<sequence length="88" mass="10265">MDSQRVSMNPDQALKVRKKTWKNFGLARKGSTIVLAGTWARVKEPLQVRNNGKLRNYQKSYRMHMYAYFYGVLITAMSNILFITIMSM</sequence>
<keyword evidence="1" id="KW-0472">Membrane</keyword>
<evidence type="ECO:0000313" key="3">
    <source>
        <dbReference type="Proteomes" id="UP000290289"/>
    </source>
</evidence>
<evidence type="ECO:0000256" key="1">
    <source>
        <dbReference type="SAM" id="Phobius"/>
    </source>
</evidence>